<sequence length="115" mass="12453">MTDYLTVTAPGATYTPQLIPITGDRLIHPADVPNDLARIVLRWGRHWVPQTVAARDHFAALGVGDGEPPRYCDEHVRGWLFVPAEPDSLAAQVRSGTLDVATALSVEAEAWPAVS</sequence>
<accession>A0A1I3PB60</accession>
<proteinExistence type="predicted"/>
<dbReference type="EMBL" id="FORP01000003">
    <property type="protein sequence ID" value="SFJ18733.1"/>
    <property type="molecule type" value="Genomic_DNA"/>
</dbReference>
<name>A0A1I3PB60_9PSEU</name>
<reference evidence="1 2" key="1">
    <citation type="submission" date="2016-10" db="EMBL/GenBank/DDBJ databases">
        <authorList>
            <person name="de Groot N.N."/>
        </authorList>
    </citation>
    <scope>NUCLEOTIDE SEQUENCE [LARGE SCALE GENOMIC DNA]</scope>
    <source>
        <strain evidence="1 2">DSM 44468</strain>
    </source>
</reference>
<organism evidence="1 2">
    <name type="scientific">Amycolatopsis sacchari</name>
    <dbReference type="NCBI Taxonomy" id="115433"/>
    <lineage>
        <taxon>Bacteria</taxon>
        <taxon>Bacillati</taxon>
        <taxon>Actinomycetota</taxon>
        <taxon>Actinomycetes</taxon>
        <taxon>Pseudonocardiales</taxon>
        <taxon>Pseudonocardiaceae</taxon>
        <taxon>Amycolatopsis</taxon>
    </lineage>
</organism>
<gene>
    <name evidence="1" type="ORF">SAMN05421835_103353</name>
</gene>
<evidence type="ECO:0000313" key="1">
    <source>
        <dbReference type="EMBL" id="SFJ18733.1"/>
    </source>
</evidence>
<evidence type="ECO:0000313" key="2">
    <source>
        <dbReference type="Proteomes" id="UP000199025"/>
    </source>
</evidence>
<dbReference type="RefSeq" id="WP_091505161.1">
    <property type="nucleotide sequence ID" value="NZ_CBDQZW010000043.1"/>
</dbReference>
<dbReference type="AlphaFoldDB" id="A0A1I3PB60"/>
<dbReference type="Proteomes" id="UP000199025">
    <property type="component" value="Unassembled WGS sequence"/>
</dbReference>
<keyword evidence="2" id="KW-1185">Reference proteome</keyword>
<protein>
    <submittedName>
        <fullName evidence="1">Uncharacterized protein</fullName>
    </submittedName>
</protein>
<dbReference type="OrthoDB" id="3633127at2"/>